<keyword evidence="3" id="KW-1133">Transmembrane helix</keyword>
<accession>A0A1X7V663</accession>
<feature type="transmembrane region" description="Helical" evidence="3">
    <location>
        <begin position="96"/>
        <end position="119"/>
    </location>
</feature>
<feature type="transmembrane region" description="Helical" evidence="3">
    <location>
        <begin position="449"/>
        <end position="475"/>
    </location>
</feature>
<keyword evidence="3" id="KW-0812">Transmembrane</keyword>
<evidence type="ECO:0000256" key="3">
    <source>
        <dbReference type="SAM" id="Phobius"/>
    </source>
</evidence>
<keyword evidence="1" id="KW-1015">Disulfide bond</keyword>
<dbReference type="EnsemblMetazoa" id="Aqu2.1.35493_001">
    <property type="protein sequence ID" value="Aqu2.1.35493_001"/>
    <property type="gene ID" value="Aqu2.1.35493"/>
</dbReference>
<feature type="transmembrane region" description="Helical" evidence="3">
    <location>
        <begin position="148"/>
        <end position="166"/>
    </location>
</feature>
<feature type="transmembrane region" description="Helical" evidence="3">
    <location>
        <begin position="187"/>
        <end position="210"/>
    </location>
</feature>
<dbReference type="OrthoDB" id="10666435at2759"/>
<name>A0A1X7V663_AMPQE</name>
<feature type="transmembrane region" description="Helical" evidence="3">
    <location>
        <begin position="487"/>
        <end position="505"/>
    </location>
</feature>
<keyword evidence="3" id="KW-0472">Membrane</keyword>
<comment type="caution">
    <text evidence="2">Lacks conserved residue(s) required for the propagation of feature annotation.</text>
</comment>
<organism evidence="5">
    <name type="scientific">Amphimedon queenslandica</name>
    <name type="common">Sponge</name>
    <dbReference type="NCBI Taxonomy" id="400682"/>
    <lineage>
        <taxon>Eukaryota</taxon>
        <taxon>Metazoa</taxon>
        <taxon>Porifera</taxon>
        <taxon>Demospongiae</taxon>
        <taxon>Heteroscleromorpha</taxon>
        <taxon>Haplosclerida</taxon>
        <taxon>Niphatidae</taxon>
        <taxon>Amphimedon</taxon>
    </lineage>
</organism>
<feature type="domain" description="FZ" evidence="4">
    <location>
        <begin position="337"/>
        <end position="426"/>
    </location>
</feature>
<reference evidence="5" key="1">
    <citation type="submission" date="2017-05" db="UniProtKB">
        <authorList>
            <consortium name="EnsemblMetazoa"/>
        </authorList>
    </citation>
    <scope>IDENTIFICATION</scope>
</reference>
<evidence type="ECO:0000256" key="1">
    <source>
        <dbReference type="ARBA" id="ARBA00023157"/>
    </source>
</evidence>
<dbReference type="AlphaFoldDB" id="A0A1X7V663"/>
<dbReference type="InParanoid" id="A0A1X7V663"/>
<sequence>FKYPSILIFFQVIDIIILASIIIITAAGRDYLYCSSVSLLETLDNPTLFCQYTGALFQYLIVNLVLWWLFHVGIFFHKVMFPFQANRFEKLGRNKYILATVIVISMLVPLPAVIIGLSLEKVQYNLNRFPVSNCVVSSSQMSFYSTNLPIDIFLGIGVIMLILALWNIRKKSKVYKSDQLSTAEKKIFLVFTSVSVFSLFSLGYSCSIIAKAQIFRAALTQYFECEAFGHVPGQCDREGFKKIYDPVVGAVAHFLMVLFRIYILFVPATVSTINSSNRSNFTEASPNCSTFSVQWNKGNDNTTLSCHAYSGSVWEKQMEHERMLNALSGFMVHFESCAQVALPFLCQYMFPLSDCSTGTSYSATRDDCLMISEGVCADVWDLGLRFDYNLPNCDKLPKANVAPMLSTNLSTSINESMTDDITCRDDFVKTNLICEPRCDRFEQSPHTEILIMIGSEMTAAIIALILSIATIILFIKDYKKMFKYPSILIFFQDIDIIIISSIVILQTSNRDGLYCSSVSLLETLNNPTPFCQYGGMLVPLPAVIIGLSLDKVQYNLQRFPASICTTSSSEMWFYSSILPIDLFVGTGVVMLIVAMWNIRKKSKLHKTPQLSTAEKKIVLVFTSVTLFSTFSLGYTSDAIAKSHIFRAALTLYFECEAFGHVPGQCDRKGFEKIYSPVVGAVAHFLMGVVSLSILNFVVKWQKLKAIGGKGNCQVPQKLGSEPNF</sequence>
<dbReference type="InterPro" id="IPR020067">
    <property type="entry name" value="Frizzled_dom"/>
</dbReference>
<proteinExistence type="predicted"/>
<dbReference type="InterPro" id="IPR036790">
    <property type="entry name" value="Frizzled_dom_sf"/>
</dbReference>
<evidence type="ECO:0000259" key="4">
    <source>
        <dbReference type="PROSITE" id="PS50038"/>
    </source>
</evidence>
<feature type="transmembrane region" description="Helical" evidence="3">
    <location>
        <begin position="7"/>
        <end position="28"/>
    </location>
</feature>
<dbReference type="Gene3D" id="1.20.1070.10">
    <property type="entry name" value="Rhodopsin 7-helix transmembrane proteins"/>
    <property type="match status" value="3"/>
</dbReference>
<feature type="transmembrane region" description="Helical" evidence="3">
    <location>
        <begin position="617"/>
        <end position="635"/>
    </location>
</feature>
<protein>
    <recommendedName>
        <fullName evidence="4">FZ domain-containing protein</fullName>
    </recommendedName>
</protein>
<evidence type="ECO:0000256" key="2">
    <source>
        <dbReference type="PROSITE-ProRule" id="PRU00090"/>
    </source>
</evidence>
<feature type="transmembrane region" description="Helical" evidence="3">
    <location>
        <begin position="677"/>
        <end position="698"/>
    </location>
</feature>
<evidence type="ECO:0000313" key="5">
    <source>
        <dbReference type="EnsemblMetazoa" id="Aqu2.1.35493_001"/>
    </source>
</evidence>
<dbReference type="PROSITE" id="PS50038">
    <property type="entry name" value="FZ"/>
    <property type="match status" value="1"/>
</dbReference>
<feature type="transmembrane region" description="Helical" evidence="3">
    <location>
        <begin position="56"/>
        <end position="76"/>
    </location>
</feature>
<dbReference type="Gene3D" id="1.10.2000.10">
    <property type="entry name" value="Frizzled cysteine-rich domain"/>
    <property type="match status" value="1"/>
</dbReference>
<feature type="transmembrane region" description="Helical" evidence="3">
    <location>
        <begin position="572"/>
        <end position="596"/>
    </location>
</feature>